<dbReference type="Proteomes" id="UP000499080">
    <property type="component" value="Unassembled WGS sequence"/>
</dbReference>
<accession>A0A4Y2AZY6</accession>
<name>A0A4Y2AZY6_ARAVE</name>
<evidence type="ECO:0000256" key="1">
    <source>
        <dbReference type="SAM" id="MobiDB-lite"/>
    </source>
</evidence>
<feature type="region of interest" description="Disordered" evidence="1">
    <location>
        <begin position="1"/>
        <end position="32"/>
    </location>
</feature>
<evidence type="ECO:0000313" key="2">
    <source>
        <dbReference type="EMBL" id="GBL85662.1"/>
    </source>
</evidence>
<protein>
    <submittedName>
        <fullName evidence="2">Uncharacterized protein</fullName>
    </submittedName>
</protein>
<dbReference type="EMBL" id="BGPR01000044">
    <property type="protein sequence ID" value="GBL85662.1"/>
    <property type="molecule type" value="Genomic_DNA"/>
</dbReference>
<sequence length="122" mass="13024">MRRGRGGLVIRSRPWGRKVPGSKLDSTEDPPCMGLGGLGTGLICRSALLRFQIKVGSSETSSRWSGVEVRRGVPAQVSSSSARGSKLRGPSQNSPLAASKRDVTITKLNLTKHQSSPENILN</sequence>
<proteinExistence type="predicted"/>
<keyword evidence="3" id="KW-1185">Reference proteome</keyword>
<evidence type="ECO:0000313" key="3">
    <source>
        <dbReference type="Proteomes" id="UP000499080"/>
    </source>
</evidence>
<feature type="region of interest" description="Disordered" evidence="1">
    <location>
        <begin position="57"/>
        <end position="102"/>
    </location>
</feature>
<reference evidence="2 3" key="1">
    <citation type="journal article" date="2019" name="Sci. Rep.">
        <title>Orb-weaving spider Araneus ventricosus genome elucidates the spidroin gene catalogue.</title>
        <authorList>
            <person name="Kono N."/>
            <person name="Nakamura H."/>
            <person name="Ohtoshi R."/>
            <person name="Moran D.A.P."/>
            <person name="Shinohara A."/>
            <person name="Yoshida Y."/>
            <person name="Fujiwara M."/>
            <person name="Mori M."/>
            <person name="Tomita M."/>
            <person name="Arakawa K."/>
        </authorList>
    </citation>
    <scope>NUCLEOTIDE SEQUENCE [LARGE SCALE GENOMIC DNA]</scope>
</reference>
<dbReference type="AlphaFoldDB" id="A0A4Y2AZY6"/>
<organism evidence="2 3">
    <name type="scientific">Araneus ventricosus</name>
    <name type="common">Orbweaver spider</name>
    <name type="synonym">Epeira ventricosa</name>
    <dbReference type="NCBI Taxonomy" id="182803"/>
    <lineage>
        <taxon>Eukaryota</taxon>
        <taxon>Metazoa</taxon>
        <taxon>Ecdysozoa</taxon>
        <taxon>Arthropoda</taxon>
        <taxon>Chelicerata</taxon>
        <taxon>Arachnida</taxon>
        <taxon>Araneae</taxon>
        <taxon>Araneomorphae</taxon>
        <taxon>Entelegynae</taxon>
        <taxon>Araneoidea</taxon>
        <taxon>Araneidae</taxon>
        <taxon>Araneus</taxon>
    </lineage>
</organism>
<comment type="caution">
    <text evidence="2">The sequence shown here is derived from an EMBL/GenBank/DDBJ whole genome shotgun (WGS) entry which is preliminary data.</text>
</comment>
<gene>
    <name evidence="2" type="ORF">AVEN_193122_1</name>
</gene>